<proteinExistence type="inferred from homology"/>
<dbReference type="PANTHER" id="PTHR37839">
    <property type="entry name" value="NA(+)-TRANSLOCATING NADH-QUINONE REDUCTASE SUBUNIT A"/>
    <property type="match status" value="1"/>
</dbReference>
<comment type="catalytic activity">
    <reaction evidence="8">
        <text>a ubiquinone + n Na(+)(in) + NADH + H(+) = a ubiquinol + n Na(+)(out) + NAD(+)</text>
        <dbReference type="Rhea" id="RHEA:47748"/>
        <dbReference type="Rhea" id="RHEA-COMP:9565"/>
        <dbReference type="Rhea" id="RHEA-COMP:9566"/>
        <dbReference type="ChEBI" id="CHEBI:15378"/>
        <dbReference type="ChEBI" id="CHEBI:16389"/>
        <dbReference type="ChEBI" id="CHEBI:17976"/>
        <dbReference type="ChEBI" id="CHEBI:29101"/>
        <dbReference type="ChEBI" id="CHEBI:57540"/>
        <dbReference type="ChEBI" id="CHEBI:57945"/>
        <dbReference type="EC" id="7.2.1.1"/>
    </reaction>
</comment>
<evidence type="ECO:0000256" key="8">
    <source>
        <dbReference type="HAMAP-Rule" id="MF_00425"/>
    </source>
</evidence>
<evidence type="ECO:0000313" key="12">
    <source>
        <dbReference type="EMBL" id="MTI27057.1"/>
    </source>
</evidence>
<evidence type="ECO:0000256" key="3">
    <source>
        <dbReference type="ARBA" id="ARBA00023027"/>
    </source>
</evidence>
<dbReference type="EMBL" id="SMLW01000610">
    <property type="protein sequence ID" value="MTI27057.1"/>
    <property type="molecule type" value="Genomic_DNA"/>
</dbReference>
<sequence>MSKFIKLKKGFDINLAGKAEKKIVEVEQPETFAYKPSSFHGILRPKLKVKEGDTVKAGTPILFDKKNDKVQHVAPVSGEVVEIRRGEKRKLLEIVILADKTIEYETFDKYTVSDINGLSRENIVNQMLGGGVWPNLVQRPFGVIADPSETPKAIFISAFDSHPLAPEYDLIFKGQDQYFQAGIDILKKLTPGAVHVNVNADAEVSPMFAHAKNIELNKFSGPHPAGNVGVQIHHLDPINKGDIVWTVNPFGVIQIGKLFLEGKYDASRIIAVAGSEVTKPQYYKTYTGASIKKFIEGNLNSDHVRFVSGNALTGHKINADGHLGYFDSLLTVLPEGDKYELFGWIKPTTQKLSFQRAFGLFSFMFPNKEYALDTNVKGEPRAFVQTGIFEKVTPMDILPTYLLKAILAEDYDDMEALGIYEIIEEDLALCEFIDVSKHDIQDIVREGLDLMRYS</sequence>
<keyword evidence="2 8" id="KW-1278">Translocase</keyword>
<evidence type="ECO:0000256" key="2">
    <source>
        <dbReference type="ARBA" id="ARBA00022967"/>
    </source>
</evidence>
<keyword evidence="13" id="KW-1185">Reference proteome</keyword>
<evidence type="ECO:0000259" key="11">
    <source>
        <dbReference type="Pfam" id="PF24836"/>
    </source>
</evidence>
<keyword evidence="5 8" id="KW-0406">Ion transport</keyword>
<keyword evidence="4 8" id="KW-0915">Sodium</keyword>
<evidence type="ECO:0000256" key="4">
    <source>
        <dbReference type="ARBA" id="ARBA00023053"/>
    </source>
</evidence>
<evidence type="ECO:0000313" key="13">
    <source>
        <dbReference type="Proteomes" id="UP000798808"/>
    </source>
</evidence>
<dbReference type="InterPro" id="IPR056148">
    <property type="entry name" value="NQRA_2nd"/>
</dbReference>
<dbReference type="Pfam" id="PF11973">
    <property type="entry name" value="NQRA_SLBB"/>
    <property type="match status" value="1"/>
</dbReference>
<comment type="similarity">
    <text evidence="8">Belongs to the NqrA family.</text>
</comment>
<feature type="domain" description="Na(+)-translocating NADH-quinone reductase subunit A C-terminal" evidence="10">
    <location>
        <begin position="269"/>
        <end position="317"/>
    </location>
</feature>
<dbReference type="EC" id="7.2.1.1" evidence="8"/>
<feature type="domain" description="NqrA N-terminal barrel-sandwich hybrid" evidence="9">
    <location>
        <begin position="5"/>
        <end position="98"/>
    </location>
</feature>
<feature type="domain" description="NqrA second alpha/beta" evidence="11">
    <location>
        <begin position="118"/>
        <end position="263"/>
    </location>
</feature>
<dbReference type="Pfam" id="PF05896">
    <property type="entry name" value="NQRA_N"/>
    <property type="match status" value="1"/>
</dbReference>
<evidence type="ECO:0000256" key="5">
    <source>
        <dbReference type="ARBA" id="ARBA00023065"/>
    </source>
</evidence>
<evidence type="ECO:0000259" key="10">
    <source>
        <dbReference type="Pfam" id="PF11973"/>
    </source>
</evidence>
<protein>
    <recommendedName>
        <fullName evidence="8">Na(+)-translocating NADH-quinone reductase subunit A</fullName>
        <shortName evidence="8">Na(+)-NQR subunit A</shortName>
        <shortName evidence="8">Na(+)-translocating NQR subunit A</shortName>
        <ecNumber evidence="8">7.2.1.1</ecNumber>
    </recommendedName>
    <alternativeName>
        <fullName evidence="8">NQR complex subunit A</fullName>
    </alternativeName>
    <alternativeName>
        <fullName evidence="8">NQR-1 subunit A</fullName>
    </alternativeName>
</protein>
<dbReference type="InterPro" id="IPR008703">
    <property type="entry name" value="NqrA"/>
</dbReference>
<dbReference type="Proteomes" id="UP000798808">
    <property type="component" value="Unassembled WGS sequence"/>
</dbReference>
<gene>
    <name evidence="8" type="primary">nqrA</name>
    <name evidence="12" type="ORF">E1163_19025</name>
</gene>
<evidence type="ECO:0000256" key="6">
    <source>
        <dbReference type="ARBA" id="ARBA00023075"/>
    </source>
</evidence>
<dbReference type="HAMAP" id="MF_00425">
    <property type="entry name" value="NqrA"/>
    <property type="match status" value="1"/>
</dbReference>
<keyword evidence="7 8" id="KW-0739">Sodium transport</keyword>
<dbReference type="NCBIfam" id="NF003761">
    <property type="entry name" value="PRK05352.1-4"/>
    <property type="match status" value="1"/>
</dbReference>
<evidence type="ECO:0000259" key="9">
    <source>
        <dbReference type="Pfam" id="PF05896"/>
    </source>
</evidence>
<keyword evidence="6 8" id="KW-0830">Ubiquinone</keyword>
<reference evidence="12 13" key="1">
    <citation type="submission" date="2019-02" db="EMBL/GenBank/DDBJ databases">
        <authorList>
            <person name="Goldberg S.R."/>
            <person name="Haltli B.A."/>
            <person name="Correa H."/>
            <person name="Russell K.G."/>
        </authorList>
    </citation>
    <scope>NUCLEOTIDE SEQUENCE [LARGE SCALE GENOMIC DNA]</scope>
    <source>
        <strain evidence="12 13">JCM 16186</strain>
    </source>
</reference>
<evidence type="ECO:0000256" key="1">
    <source>
        <dbReference type="ARBA" id="ARBA00022448"/>
    </source>
</evidence>
<dbReference type="NCBIfam" id="TIGR01936">
    <property type="entry name" value="nqrA"/>
    <property type="match status" value="1"/>
</dbReference>
<evidence type="ECO:0000256" key="7">
    <source>
        <dbReference type="ARBA" id="ARBA00023201"/>
    </source>
</evidence>
<dbReference type="InterPro" id="IPR022615">
    <property type="entry name" value="NqrA_C_domain"/>
</dbReference>
<dbReference type="Pfam" id="PF24836">
    <property type="entry name" value="NQRA_2nd"/>
    <property type="match status" value="1"/>
</dbReference>
<comment type="function">
    <text evidence="8">NQR complex catalyzes the reduction of ubiquinone-1 to ubiquinol by two successive reactions, coupled with the transport of Na(+) ions from the cytoplasm to the periplasm. NqrA to NqrE are probably involved in the second step, the conversion of ubisemiquinone to ubiquinol.</text>
</comment>
<dbReference type="PANTHER" id="PTHR37839:SF1">
    <property type="entry name" value="NA(+)-TRANSLOCATING NADH-QUINONE REDUCTASE SUBUNIT A"/>
    <property type="match status" value="1"/>
</dbReference>
<comment type="subunit">
    <text evidence="8">Composed of six subunits; NqrA, NqrB, NqrC, NqrD, NqrE and NqrF.</text>
</comment>
<dbReference type="InterPro" id="IPR056147">
    <property type="entry name" value="NQRA_N"/>
</dbReference>
<organism evidence="12 13">
    <name type="scientific">Fulvivirga kasyanovii</name>
    <dbReference type="NCBI Taxonomy" id="396812"/>
    <lineage>
        <taxon>Bacteria</taxon>
        <taxon>Pseudomonadati</taxon>
        <taxon>Bacteroidota</taxon>
        <taxon>Cytophagia</taxon>
        <taxon>Cytophagales</taxon>
        <taxon>Fulvivirgaceae</taxon>
        <taxon>Fulvivirga</taxon>
    </lineage>
</organism>
<keyword evidence="3 8" id="KW-0520">NAD</keyword>
<comment type="caution">
    <text evidence="12">The sequence shown here is derived from an EMBL/GenBank/DDBJ whole genome shotgun (WGS) entry which is preliminary data.</text>
</comment>
<name>A0ABW9RTN7_9BACT</name>
<keyword evidence="1 8" id="KW-0813">Transport</keyword>
<accession>A0ABW9RTN7</accession>
<dbReference type="RefSeq" id="WP_155174063.1">
    <property type="nucleotide sequence ID" value="NZ_BAAAFL010000007.1"/>
</dbReference>